<keyword evidence="6 11" id="KW-0822">Tryptophan biosynthesis</keyword>
<dbReference type="NCBIfam" id="TIGR00263">
    <property type="entry name" value="trpB"/>
    <property type="match status" value="1"/>
</dbReference>
<evidence type="ECO:0000256" key="5">
    <source>
        <dbReference type="ARBA" id="ARBA00022605"/>
    </source>
</evidence>
<comment type="similarity">
    <text evidence="3 11">Belongs to the TrpB family.</text>
</comment>
<evidence type="ECO:0000256" key="11">
    <source>
        <dbReference type="HAMAP-Rule" id="MF_00133"/>
    </source>
</evidence>
<evidence type="ECO:0000256" key="9">
    <source>
        <dbReference type="ARBA" id="ARBA00023239"/>
    </source>
</evidence>
<evidence type="ECO:0000256" key="2">
    <source>
        <dbReference type="ARBA" id="ARBA00004733"/>
    </source>
</evidence>
<dbReference type="InterPro" id="IPR036052">
    <property type="entry name" value="TrpB-like_PALP_sf"/>
</dbReference>
<evidence type="ECO:0000256" key="8">
    <source>
        <dbReference type="ARBA" id="ARBA00023141"/>
    </source>
</evidence>
<keyword evidence="9 11" id="KW-0456">Lyase</keyword>
<dbReference type="PIRSF" id="PIRSF001413">
    <property type="entry name" value="Trp_syn_beta"/>
    <property type="match status" value="1"/>
</dbReference>
<proteinExistence type="inferred from homology"/>
<keyword evidence="7 11" id="KW-0663">Pyridoxal phosphate</keyword>
<evidence type="ECO:0000256" key="1">
    <source>
        <dbReference type="ARBA" id="ARBA00001933"/>
    </source>
</evidence>
<dbReference type="HAMAP" id="MF_00133">
    <property type="entry name" value="Trp_synth_beta"/>
    <property type="match status" value="1"/>
</dbReference>
<comment type="pathway">
    <text evidence="2 11">Amino-acid biosynthesis; L-tryptophan biosynthesis; L-tryptophan from chorismate: step 5/5.</text>
</comment>
<dbReference type="SUPFAM" id="SSF53686">
    <property type="entry name" value="Tryptophan synthase beta subunit-like PLP-dependent enzymes"/>
    <property type="match status" value="1"/>
</dbReference>
<dbReference type="Proteomes" id="UP000018720">
    <property type="component" value="Unassembled WGS sequence"/>
</dbReference>
<dbReference type="InterPro" id="IPR001926">
    <property type="entry name" value="TrpB-like_PALP"/>
</dbReference>
<organism evidence="13 14">
    <name type="scientific">Leptospira licerasiae str. MMD4847</name>
    <dbReference type="NCBI Taxonomy" id="1049971"/>
    <lineage>
        <taxon>Bacteria</taxon>
        <taxon>Pseudomonadati</taxon>
        <taxon>Spirochaetota</taxon>
        <taxon>Spirochaetia</taxon>
        <taxon>Leptospirales</taxon>
        <taxon>Leptospiraceae</taxon>
        <taxon>Leptospira</taxon>
    </lineage>
</organism>
<feature type="modified residue" description="N6-(pyridoxal phosphate)lysine" evidence="11">
    <location>
        <position position="93"/>
    </location>
</feature>
<dbReference type="Pfam" id="PF00291">
    <property type="entry name" value="PALP"/>
    <property type="match status" value="1"/>
</dbReference>
<dbReference type="PANTHER" id="PTHR48077:SF3">
    <property type="entry name" value="TRYPTOPHAN SYNTHASE"/>
    <property type="match status" value="1"/>
</dbReference>
<comment type="cofactor">
    <cofactor evidence="1 11">
        <name>pyridoxal 5'-phosphate</name>
        <dbReference type="ChEBI" id="CHEBI:597326"/>
    </cofactor>
</comment>
<comment type="caution">
    <text evidence="13">The sequence shown here is derived from an EMBL/GenBank/DDBJ whole genome shotgun (WGS) entry which is preliminary data.</text>
</comment>
<evidence type="ECO:0000256" key="4">
    <source>
        <dbReference type="ARBA" id="ARBA00011270"/>
    </source>
</evidence>
<evidence type="ECO:0000259" key="12">
    <source>
        <dbReference type="Pfam" id="PF00291"/>
    </source>
</evidence>
<dbReference type="EMBL" id="AHOM02000008">
    <property type="protein sequence ID" value="EJZ41766.1"/>
    <property type="molecule type" value="Genomic_DNA"/>
</dbReference>
<evidence type="ECO:0000313" key="14">
    <source>
        <dbReference type="Proteomes" id="UP000018720"/>
    </source>
</evidence>
<dbReference type="CDD" id="cd06446">
    <property type="entry name" value="Trp-synth_B"/>
    <property type="match status" value="1"/>
</dbReference>
<sequence length="404" mass="44100">MAKERSFTEKEGYFGDFGGRYSPEILTEALIELEDTYNKLRKDKKFQKDLEFYRKNYIGRPSPLTYAEKLTKAWGGAKIWLKREDLNHTGAHKINNTIGQALIAKAMGKRRIIAETGAGQHGVATATVGALFEFETAIFMGEEDLRRQKLNAIRMQMLGAKVIGVSSGTATLKDATSEAMRDWALNVSNTHYIVGSVIGPHPFPTIVRDFQKVVGEESRKQFKKENDKLPDAVVACVGGGSNAMGMFYGFLNDKKVKLYGVEAGGRGSSPGEHSATMFYGKTGFLHGTKTLVIQDEGGQVVPAHSVSAGLDYPGVGPEHAYLHSSGRVKYETVSDQGALDAFMEVCRVEGIIPALETAHAFRFAKDLAKELGKKKDILICLSGRGDKDVAEVARLVGLSQGDLI</sequence>
<evidence type="ECO:0000256" key="6">
    <source>
        <dbReference type="ARBA" id="ARBA00022822"/>
    </source>
</evidence>
<comment type="subunit">
    <text evidence="4 11">Tetramer of two alpha and two beta chains.</text>
</comment>
<gene>
    <name evidence="11 13" type="primary">trpB</name>
    <name evidence="13" type="ORF">LEP1GSC178_0248</name>
</gene>
<dbReference type="Gene3D" id="3.40.50.1100">
    <property type="match status" value="2"/>
</dbReference>
<dbReference type="InterPro" id="IPR023026">
    <property type="entry name" value="Trp_synth_beta/beta-like"/>
</dbReference>
<evidence type="ECO:0000256" key="3">
    <source>
        <dbReference type="ARBA" id="ARBA00009982"/>
    </source>
</evidence>
<comment type="function">
    <text evidence="11">The beta subunit is responsible for the synthesis of L-tryptophan from indole and L-serine.</text>
</comment>
<dbReference type="EC" id="4.2.1.20" evidence="11"/>
<keyword evidence="14" id="KW-1185">Reference proteome</keyword>
<evidence type="ECO:0000256" key="7">
    <source>
        <dbReference type="ARBA" id="ARBA00022898"/>
    </source>
</evidence>
<dbReference type="InterPro" id="IPR006653">
    <property type="entry name" value="Trp_synth_b_CS"/>
</dbReference>
<keyword evidence="5 11" id="KW-0028">Amino-acid biosynthesis</keyword>
<keyword evidence="8 11" id="KW-0057">Aromatic amino acid biosynthesis</keyword>
<dbReference type="PANTHER" id="PTHR48077">
    <property type="entry name" value="TRYPTOPHAN SYNTHASE-RELATED"/>
    <property type="match status" value="1"/>
</dbReference>
<evidence type="ECO:0000256" key="10">
    <source>
        <dbReference type="ARBA" id="ARBA00049047"/>
    </source>
</evidence>
<dbReference type="RefSeq" id="WP_008592241.1">
    <property type="nucleotide sequence ID" value="NZ_AHOM02000008.1"/>
</dbReference>
<feature type="domain" description="Tryptophan synthase beta chain-like PALP" evidence="12">
    <location>
        <begin position="59"/>
        <end position="383"/>
    </location>
</feature>
<dbReference type="GO" id="GO:0004834">
    <property type="term" value="F:tryptophan synthase activity"/>
    <property type="evidence" value="ECO:0007669"/>
    <property type="project" value="UniProtKB-EC"/>
</dbReference>
<reference evidence="13 14" key="1">
    <citation type="submission" date="2012-08" db="EMBL/GenBank/DDBJ databases">
        <authorList>
            <person name="Harkins D.M."/>
            <person name="Durkin A.S."/>
            <person name="Selengut J.D."/>
            <person name="Sanka R."/>
            <person name="DePew J."/>
            <person name="Purushe J."/>
            <person name="Matthias M.A."/>
            <person name="Vinetz J.M."/>
            <person name="Sutton G.G."/>
            <person name="Nelson W.C."/>
            <person name="Fouts D.E."/>
        </authorList>
    </citation>
    <scope>NUCLEOTIDE SEQUENCE [LARGE SCALE GENOMIC DNA]</scope>
    <source>
        <strain evidence="13 14">MMD4847</strain>
    </source>
</reference>
<dbReference type="InterPro" id="IPR006654">
    <property type="entry name" value="Trp_synth_beta"/>
</dbReference>
<name>A0ABP2RE87_9LEPT</name>
<accession>A0ABP2RE87</accession>
<protein>
    <recommendedName>
        <fullName evidence="11">Tryptophan synthase beta chain</fullName>
        <ecNumber evidence="11">4.2.1.20</ecNumber>
    </recommendedName>
</protein>
<comment type="catalytic activity">
    <reaction evidence="10 11">
        <text>(1S,2R)-1-C-(indol-3-yl)glycerol 3-phosphate + L-serine = D-glyceraldehyde 3-phosphate + L-tryptophan + H2O</text>
        <dbReference type="Rhea" id="RHEA:10532"/>
        <dbReference type="ChEBI" id="CHEBI:15377"/>
        <dbReference type="ChEBI" id="CHEBI:33384"/>
        <dbReference type="ChEBI" id="CHEBI:57912"/>
        <dbReference type="ChEBI" id="CHEBI:58866"/>
        <dbReference type="ChEBI" id="CHEBI:59776"/>
        <dbReference type="EC" id="4.2.1.20"/>
    </reaction>
</comment>
<dbReference type="PROSITE" id="PS00168">
    <property type="entry name" value="TRP_SYNTHASE_BETA"/>
    <property type="match status" value="1"/>
</dbReference>
<evidence type="ECO:0000313" key="13">
    <source>
        <dbReference type="EMBL" id="EJZ41766.1"/>
    </source>
</evidence>